<dbReference type="InterPro" id="IPR046373">
    <property type="entry name" value="Acyl-CoA_Oxase/DH_mid-dom_sf"/>
</dbReference>
<dbReference type="PANTHER" id="PTHR42803">
    <property type="entry name" value="ACYL-COA DEHYDROGENASE"/>
    <property type="match status" value="1"/>
</dbReference>
<comment type="similarity">
    <text evidence="2 5">Belongs to the acyl-CoA dehydrogenase family.</text>
</comment>
<dbReference type="EMBL" id="CYSE01000001">
    <property type="protein sequence ID" value="CUH75969.1"/>
    <property type="molecule type" value="Genomic_DNA"/>
</dbReference>
<dbReference type="PROSITE" id="PS00073">
    <property type="entry name" value="ACYL_COA_DH_2"/>
    <property type="match status" value="1"/>
</dbReference>
<dbReference type="Gene3D" id="1.10.540.10">
    <property type="entry name" value="Acyl-CoA dehydrogenase/oxidase, N-terminal domain"/>
    <property type="match status" value="1"/>
</dbReference>
<dbReference type="InterPro" id="IPR006091">
    <property type="entry name" value="Acyl-CoA_Oxase/DH_mid-dom"/>
</dbReference>
<dbReference type="InterPro" id="IPR036250">
    <property type="entry name" value="AcylCo_DH-like_C"/>
</dbReference>
<evidence type="ECO:0000259" key="6">
    <source>
        <dbReference type="Pfam" id="PF00441"/>
    </source>
</evidence>
<proteinExistence type="inferred from homology"/>
<comment type="cofactor">
    <cofactor evidence="1 5">
        <name>FAD</name>
        <dbReference type="ChEBI" id="CHEBI:57692"/>
    </cofactor>
</comment>
<dbReference type="GO" id="GO:0050660">
    <property type="term" value="F:flavin adenine dinucleotide binding"/>
    <property type="evidence" value="ECO:0007669"/>
    <property type="project" value="InterPro"/>
</dbReference>
<protein>
    <submittedName>
        <fullName evidence="8">Acyl-CoA dehydrogenase</fullName>
        <ecNumber evidence="8">1.3.99.-</ecNumber>
    </submittedName>
</protein>
<dbReference type="Pfam" id="PF02770">
    <property type="entry name" value="Acyl-CoA_dh_M"/>
    <property type="match status" value="1"/>
</dbReference>
<evidence type="ECO:0000256" key="3">
    <source>
        <dbReference type="ARBA" id="ARBA00022630"/>
    </source>
</evidence>
<dbReference type="PANTHER" id="PTHR42803:SF1">
    <property type="entry name" value="BROAD-SPECIFICITY LINEAR ACYL-COA DEHYDROGENASE FADE5"/>
    <property type="match status" value="1"/>
</dbReference>
<dbReference type="Gene3D" id="1.20.140.10">
    <property type="entry name" value="Butyryl-CoA Dehydrogenase, subunit A, domain 3"/>
    <property type="match status" value="1"/>
</dbReference>
<dbReference type="SUPFAM" id="SSF47203">
    <property type="entry name" value="Acyl-CoA dehydrogenase C-terminal domain-like"/>
    <property type="match status" value="1"/>
</dbReference>
<evidence type="ECO:0000259" key="7">
    <source>
        <dbReference type="Pfam" id="PF02770"/>
    </source>
</evidence>
<evidence type="ECO:0000256" key="2">
    <source>
        <dbReference type="ARBA" id="ARBA00009347"/>
    </source>
</evidence>
<dbReference type="InterPro" id="IPR006089">
    <property type="entry name" value="Acyl-CoA_DH_CS"/>
</dbReference>
<evidence type="ECO:0000256" key="5">
    <source>
        <dbReference type="RuleBase" id="RU362125"/>
    </source>
</evidence>
<dbReference type="InterPro" id="IPR052166">
    <property type="entry name" value="Diverse_Acyl-CoA_DH"/>
</dbReference>
<keyword evidence="9" id="KW-1185">Reference proteome</keyword>
<dbReference type="Pfam" id="PF00441">
    <property type="entry name" value="Acyl-CoA_dh_1"/>
    <property type="match status" value="1"/>
</dbReference>
<evidence type="ECO:0000313" key="8">
    <source>
        <dbReference type="EMBL" id="CUH75969.1"/>
    </source>
</evidence>
<dbReference type="EC" id="1.3.99.-" evidence="8"/>
<dbReference type="AlphaFoldDB" id="A0A0N7LYW1"/>
<accession>A0A0N7LYW1</accession>
<feature type="domain" description="Acyl-CoA oxidase/dehydrogenase middle" evidence="7">
    <location>
        <begin position="149"/>
        <end position="246"/>
    </location>
</feature>
<dbReference type="InterPro" id="IPR037069">
    <property type="entry name" value="AcylCoA_DH/ox_N_sf"/>
</dbReference>
<dbReference type="InterPro" id="IPR009100">
    <property type="entry name" value="AcylCoA_DH/oxidase_NM_dom_sf"/>
</dbReference>
<dbReference type="Proteomes" id="UP000054935">
    <property type="component" value="Unassembled WGS sequence"/>
</dbReference>
<reference evidence="8 9" key="1">
    <citation type="submission" date="2015-09" db="EMBL/GenBank/DDBJ databases">
        <authorList>
            <consortium name="Swine Surveillance"/>
        </authorList>
    </citation>
    <scope>NUCLEOTIDE SEQUENCE [LARGE SCALE GENOMIC DNA]</scope>
    <source>
        <strain evidence="8 9">CECT 7648</strain>
    </source>
</reference>
<name>A0A0N7LYW1_9RHOB</name>
<feature type="domain" description="Acyl-CoA dehydrogenase/oxidase C-terminal" evidence="6">
    <location>
        <begin position="257"/>
        <end position="412"/>
    </location>
</feature>
<evidence type="ECO:0000256" key="1">
    <source>
        <dbReference type="ARBA" id="ARBA00001974"/>
    </source>
</evidence>
<dbReference type="RefSeq" id="WP_058246229.1">
    <property type="nucleotide sequence ID" value="NZ_CYSE01000001.1"/>
</dbReference>
<dbReference type="OrthoDB" id="7801364at2"/>
<dbReference type="SUPFAM" id="SSF56645">
    <property type="entry name" value="Acyl-CoA dehydrogenase NM domain-like"/>
    <property type="match status" value="1"/>
</dbReference>
<sequence>MILDILNATPGWAAQRDAAGLDEMAVAQIMEEATKLAEEVLKPVGDTADAQHCRVENGRVITPEGYKEAYQTLAENGWILADMDPDFGGMGLPIPLVLAANMPFEGAAQPFLMASGSSRAGSHLLAERAPELAAEWCPKVAEGAWTITICISEPDAGSDVGRIRTKATLNDDGSYAISGTKCWISFGDHDMAARIGHLCLARTGTLEEGTRGLSLFLVPNDEGIFVERIEEKLGLAGSPTCVLRFEGAKGTLIGEPGRGLSQLFTMIELMRLQVGGQGAGLAQECARLARSYAQDRKQGGSPKASPVPIIQHPDVQRQLLALDAQAAIATALMFEASVSVQAGKAGDADMTTYAAFLLPLAKTFCGEGASESASGAIQVLGGAGYTREWPAERYYRDARILTIYEGTTGMQGQDFLIRRVLNDERKGLKLFADRVRASEAGVALRVLERLEALTDQIDGQDMSKVMAAADGYLRAGWCAVSAYLAERLVAQGGDLAEAGRFWLATVEARMGVAEAQVAYGLS</sequence>
<keyword evidence="3 5" id="KW-0285">Flavoprotein</keyword>
<evidence type="ECO:0000256" key="4">
    <source>
        <dbReference type="ARBA" id="ARBA00022827"/>
    </source>
</evidence>
<dbReference type="STRING" id="441103.TRN7648_00716"/>
<dbReference type="InterPro" id="IPR009075">
    <property type="entry name" value="AcylCo_DH/oxidase_C"/>
</dbReference>
<keyword evidence="5 8" id="KW-0560">Oxidoreductase</keyword>
<gene>
    <name evidence="8" type="primary">mmgC_2</name>
    <name evidence="8" type="ORF">TRN7648_00716</name>
</gene>
<dbReference type="GO" id="GO:0003995">
    <property type="term" value="F:acyl-CoA dehydrogenase activity"/>
    <property type="evidence" value="ECO:0007669"/>
    <property type="project" value="InterPro"/>
</dbReference>
<dbReference type="Gene3D" id="2.40.110.10">
    <property type="entry name" value="Butyryl-CoA Dehydrogenase, subunit A, domain 2"/>
    <property type="match status" value="1"/>
</dbReference>
<keyword evidence="4 5" id="KW-0274">FAD</keyword>
<organism evidence="8 9">
    <name type="scientific">Tropicibacter naphthalenivorans</name>
    <dbReference type="NCBI Taxonomy" id="441103"/>
    <lineage>
        <taxon>Bacteria</taxon>
        <taxon>Pseudomonadati</taxon>
        <taxon>Pseudomonadota</taxon>
        <taxon>Alphaproteobacteria</taxon>
        <taxon>Rhodobacterales</taxon>
        <taxon>Roseobacteraceae</taxon>
        <taxon>Tropicibacter</taxon>
    </lineage>
</organism>
<evidence type="ECO:0000313" key="9">
    <source>
        <dbReference type="Proteomes" id="UP000054935"/>
    </source>
</evidence>